<evidence type="ECO:0000313" key="2">
    <source>
        <dbReference type="EMBL" id="AUB40575.1"/>
    </source>
</evidence>
<dbReference type="AlphaFoldDB" id="A0A2K8T0N9"/>
<accession>A0A2K8T0N9</accession>
<dbReference type="Proteomes" id="UP000232003">
    <property type="component" value="Chromosome"/>
</dbReference>
<gene>
    <name evidence="2" type="ORF">COO91_06592</name>
</gene>
<protein>
    <submittedName>
        <fullName evidence="2">Uncharacterized protein</fullName>
    </submittedName>
</protein>
<organism evidence="2 3">
    <name type="scientific">Nostoc flagelliforme CCNUN1</name>
    <dbReference type="NCBI Taxonomy" id="2038116"/>
    <lineage>
        <taxon>Bacteria</taxon>
        <taxon>Bacillati</taxon>
        <taxon>Cyanobacteriota</taxon>
        <taxon>Cyanophyceae</taxon>
        <taxon>Nostocales</taxon>
        <taxon>Nostocaceae</taxon>
        <taxon>Nostoc</taxon>
    </lineage>
</organism>
<evidence type="ECO:0000313" key="3">
    <source>
        <dbReference type="Proteomes" id="UP000232003"/>
    </source>
</evidence>
<feature type="compositionally biased region" description="Polar residues" evidence="1">
    <location>
        <begin position="20"/>
        <end position="39"/>
    </location>
</feature>
<dbReference type="KEGG" id="nfl:COO91_06592"/>
<dbReference type="EMBL" id="CP024785">
    <property type="protein sequence ID" value="AUB40575.1"/>
    <property type="molecule type" value="Genomic_DNA"/>
</dbReference>
<reference evidence="2 3" key="1">
    <citation type="submission" date="2017-11" db="EMBL/GenBank/DDBJ databases">
        <title>Complete genome of a free-living desiccation-tolerant cyanobacterium and its photosynthetic adaptation to extreme terrestrial habitat.</title>
        <authorList>
            <person name="Shang J."/>
        </authorList>
    </citation>
    <scope>NUCLEOTIDE SEQUENCE [LARGE SCALE GENOMIC DNA]</scope>
    <source>
        <strain evidence="2 3">CCNUN1</strain>
    </source>
</reference>
<feature type="compositionally biased region" description="Polar residues" evidence="1">
    <location>
        <begin position="1"/>
        <end position="11"/>
    </location>
</feature>
<name>A0A2K8T0N9_9NOSO</name>
<proteinExistence type="predicted"/>
<evidence type="ECO:0000256" key="1">
    <source>
        <dbReference type="SAM" id="MobiDB-lite"/>
    </source>
</evidence>
<keyword evidence="3" id="KW-1185">Reference proteome</keyword>
<feature type="region of interest" description="Disordered" evidence="1">
    <location>
        <begin position="1"/>
        <end position="39"/>
    </location>
</feature>
<sequence>MRSLLNKSPKWSQLVKHSLNPKSKIQNPKLSKSKIQNPK</sequence>